<name>A0A814BRL1_9BILA</name>
<reference evidence="3" key="1">
    <citation type="submission" date="2021-02" db="EMBL/GenBank/DDBJ databases">
        <authorList>
            <person name="Nowell W R."/>
        </authorList>
    </citation>
    <scope>NUCLEOTIDE SEQUENCE</scope>
</reference>
<protein>
    <submittedName>
        <fullName evidence="3">Uncharacterized protein</fullName>
    </submittedName>
</protein>
<keyword evidence="2" id="KW-1133">Transmembrane helix</keyword>
<feature type="compositionally biased region" description="Basic and acidic residues" evidence="1">
    <location>
        <begin position="306"/>
        <end position="319"/>
    </location>
</feature>
<evidence type="ECO:0000313" key="3">
    <source>
        <dbReference type="EMBL" id="CAF0933586.1"/>
    </source>
</evidence>
<feature type="compositionally biased region" description="Low complexity" evidence="1">
    <location>
        <begin position="262"/>
        <end position="271"/>
    </location>
</feature>
<feature type="transmembrane region" description="Helical" evidence="2">
    <location>
        <begin position="72"/>
        <end position="96"/>
    </location>
</feature>
<evidence type="ECO:0000256" key="2">
    <source>
        <dbReference type="SAM" id="Phobius"/>
    </source>
</evidence>
<feature type="transmembrane region" description="Helical" evidence="2">
    <location>
        <begin position="29"/>
        <end position="52"/>
    </location>
</feature>
<feature type="compositionally biased region" description="Polar residues" evidence="1">
    <location>
        <begin position="320"/>
        <end position="346"/>
    </location>
</feature>
<evidence type="ECO:0000256" key="1">
    <source>
        <dbReference type="SAM" id="MobiDB-lite"/>
    </source>
</evidence>
<evidence type="ECO:0000313" key="4">
    <source>
        <dbReference type="Proteomes" id="UP000663832"/>
    </source>
</evidence>
<proteinExistence type="predicted"/>
<feature type="compositionally biased region" description="Polar residues" evidence="1">
    <location>
        <begin position="272"/>
        <end position="281"/>
    </location>
</feature>
<feature type="region of interest" description="Disordered" evidence="1">
    <location>
        <begin position="1"/>
        <end position="24"/>
    </location>
</feature>
<dbReference type="AlphaFoldDB" id="A0A814BRL1"/>
<organism evidence="3 4">
    <name type="scientific">Adineta steineri</name>
    <dbReference type="NCBI Taxonomy" id="433720"/>
    <lineage>
        <taxon>Eukaryota</taxon>
        <taxon>Metazoa</taxon>
        <taxon>Spiralia</taxon>
        <taxon>Gnathifera</taxon>
        <taxon>Rotifera</taxon>
        <taxon>Eurotatoria</taxon>
        <taxon>Bdelloidea</taxon>
        <taxon>Adinetida</taxon>
        <taxon>Adinetidae</taxon>
        <taxon>Adineta</taxon>
    </lineage>
</organism>
<feature type="compositionally biased region" description="Polar residues" evidence="1">
    <location>
        <begin position="1"/>
        <end position="15"/>
    </location>
</feature>
<dbReference type="Proteomes" id="UP000663832">
    <property type="component" value="Unassembled WGS sequence"/>
</dbReference>
<sequence>MNATKVSSKNATAQRVYQRRNRKQNRTHTISLAYLPITTTILPTANTTLLLNSSAVFTNDFTILSLFTQNKFLFLIALLLLILLCIISIIFLVVILKCKRKKNWKIRRQQRKDIKLAQDIPDFLDDHPGNKGESVVLITSNDQITMFDDIKNTNGTKLHDNISNTLSLDPMLQEKIIKNNLPNTPGLPLPSDDTSIDTLRGSLISSPSQQTSSIQTIPTPTHSITVPDSITNLDDKAVEFEKDDGLNDLDLKGIKPRFIKGINNSGSNISSYRTSVSSVEQSIRKQERRNEEEEHRFLHGSNSNLYEKELRKQAEKESFSSKPNTNSREQTPSKPHTLSQASLVSRTSEDSCY</sequence>
<dbReference type="EMBL" id="CAJNOM010000054">
    <property type="protein sequence ID" value="CAF0933586.1"/>
    <property type="molecule type" value="Genomic_DNA"/>
</dbReference>
<gene>
    <name evidence="3" type="ORF">QVE165_LOCUS11241</name>
</gene>
<dbReference type="OrthoDB" id="10048649at2759"/>
<comment type="caution">
    <text evidence="3">The sequence shown here is derived from an EMBL/GenBank/DDBJ whole genome shotgun (WGS) entry which is preliminary data.</text>
</comment>
<keyword evidence="2" id="KW-0472">Membrane</keyword>
<keyword evidence="2" id="KW-0812">Transmembrane</keyword>
<accession>A0A814BRL1</accession>
<keyword evidence="4" id="KW-1185">Reference proteome</keyword>
<feature type="region of interest" description="Disordered" evidence="1">
    <location>
        <begin position="262"/>
        <end position="353"/>
    </location>
</feature>
<feature type="compositionally biased region" description="Basic and acidic residues" evidence="1">
    <location>
        <begin position="282"/>
        <end position="297"/>
    </location>
</feature>